<evidence type="ECO:0000313" key="2">
    <source>
        <dbReference type="Proteomes" id="UP000838308"/>
    </source>
</evidence>
<keyword evidence="2" id="KW-1185">Reference proteome</keyword>
<accession>A0ABN8KML9</accession>
<dbReference type="EMBL" id="CALBWS010000010">
    <property type="protein sequence ID" value="CAH2714776.1"/>
    <property type="molecule type" value="Genomic_DNA"/>
</dbReference>
<name>A0ABN8KML9_9BACI</name>
<gene>
    <name evidence="1" type="ORF">BACCIP111895_01952</name>
</gene>
<sequence length="39" mass="4398">MRKRVAGGSFIVAATLLTYQHQEMIEEYQLLGNSIQDEG</sequence>
<evidence type="ECO:0000313" key="1">
    <source>
        <dbReference type="EMBL" id="CAH2714776.1"/>
    </source>
</evidence>
<proteinExistence type="predicted"/>
<comment type="caution">
    <text evidence="1">The sequence shown here is derived from an EMBL/GenBank/DDBJ whole genome shotgun (WGS) entry which is preliminary data.</text>
</comment>
<organism evidence="1 2">
    <name type="scientific">Neobacillus rhizosphaerae</name>
    <dbReference type="NCBI Taxonomy" id="2880965"/>
    <lineage>
        <taxon>Bacteria</taxon>
        <taxon>Bacillati</taxon>
        <taxon>Bacillota</taxon>
        <taxon>Bacilli</taxon>
        <taxon>Bacillales</taxon>
        <taxon>Bacillaceae</taxon>
        <taxon>Neobacillus</taxon>
    </lineage>
</organism>
<reference evidence="1" key="1">
    <citation type="submission" date="2022-04" db="EMBL/GenBank/DDBJ databases">
        <authorList>
            <person name="Criscuolo A."/>
        </authorList>
    </citation>
    <scope>NUCLEOTIDE SEQUENCE</scope>
    <source>
        <strain evidence="1">CIP111895</strain>
    </source>
</reference>
<protein>
    <submittedName>
        <fullName evidence="1">Uncharacterized protein</fullName>
    </submittedName>
</protein>
<dbReference type="Proteomes" id="UP000838308">
    <property type="component" value="Unassembled WGS sequence"/>
</dbReference>